<dbReference type="Pfam" id="PF00001">
    <property type="entry name" value="7tm_1"/>
    <property type="match status" value="1"/>
</dbReference>
<dbReference type="PRINTS" id="PR00237">
    <property type="entry name" value="GPCRRHODOPSN"/>
</dbReference>
<proteinExistence type="inferred from homology"/>
<evidence type="ECO:0000256" key="2">
    <source>
        <dbReference type="ARBA" id="ARBA00022692"/>
    </source>
</evidence>
<dbReference type="PROSITE" id="PS50262">
    <property type="entry name" value="G_PROTEIN_RECEP_F1_2"/>
    <property type="match status" value="1"/>
</dbReference>
<dbReference type="EMBL" id="CAJNOK010000215">
    <property type="protein sequence ID" value="CAF0737415.1"/>
    <property type="molecule type" value="Genomic_DNA"/>
</dbReference>
<comment type="subcellular location">
    <subcellularLocation>
        <location evidence="1">Membrane</location>
        <topology evidence="1">Multi-pass membrane protein</topology>
    </subcellularLocation>
</comment>
<feature type="transmembrane region" description="Helical" evidence="9">
    <location>
        <begin position="109"/>
        <end position="135"/>
    </location>
</feature>
<evidence type="ECO:0000256" key="7">
    <source>
        <dbReference type="ARBA" id="ARBA00023224"/>
    </source>
</evidence>
<comment type="caution">
    <text evidence="12">The sequence shown here is derived from an EMBL/GenBank/DDBJ whole genome shotgun (WGS) entry which is preliminary data.</text>
</comment>
<keyword evidence="5 9" id="KW-0472">Membrane</keyword>
<feature type="transmembrane region" description="Helical" evidence="9">
    <location>
        <begin position="81"/>
        <end position="103"/>
    </location>
</feature>
<feature type="domain" description="G-protein coupled receptors family 1 profile" evidence="10">
    <location>
        <begin position="61"/>
        <end position="379"/>
    </location>
</feature>
<comment type="similarity">
    <text evidence="8">Belongs to the G-protein coupled receptor 1 family.</text>
</comment>
<dbReference type="Proteomes" id="UP000682733">
    <property type="component" value="Unassembled WGS sequence"/>
</dbReference>
<evidence type="ECO:0000256" key="9">
    <source>
        <dbReference type="SAM" id="Phobius"/>
    </source>
</evidence>
<dbReference type="InterPro" id="IPR000276">
    <property type="entry name" value="GPCR_Rhodpsn"/>
</dbReference>
<evidence type="ECO:0000256" key="1">
    <source>
        <dbReference type="ARBA" id="ARBA00004141"/>
    </source>
</evidence>
<accession>A0A8S2GG65</accession>
<keyword evidence="4 8" id="KW-0297">G-protein coupled receptor</keyword>
<feature type="transmembrane region" description="Helical" evidence="9">
    <location>
        <begin position="208"/>
        <end position="234"/>
    </location>
</feature>
<name>A0A8S2GG65_9BILA</name>
<organism evidence="12 13">
    <name type="scientific">Didymodactylos carnosus</name>
    <dbReference type="NCBI Taxonomy" id="1234261"/>
    <lineage>
        <taxon>Eukaryota</taxon>
        <taxon>Metazoa</taxon>
        <taxon>Spiralia</taxon>
        <taxon>Gnathifera</taxon>
        <taxon>Rotifera</taxon>
        <taxon>Eurotatoria</taxon>
        <taxon>Bdelloidea</taxon>
        <taxon>Philodinida</taxon>
        <taxon>Philodinidae</taxon>
        <taxon>Didymodactylos</taxon>
    </lineage>
</organism>
<keyword evidence="3 9" id="KW-1133">Transmembrane helix</keyword>
<reference evidence="12" key="1">
    <citation type="submission" date="2021-02" db="EMBL/GenBank/DDBJ databases">
        <authorList>
            <person name="Nowell W R."/>
        </authorList>
    </citation>
    <scope>NUCLEOTIDE SEQUENCE</scope>
</reference>
<evidence type="ECO:0000256" key="6">
    <source>
        <dbReference type="ARBA" id="ARBA00023170"/>
    </source>
</evidence>
<evidence type="ECO:0000256" key="8">
    <source>
        <dbReference type="RuleBase" id="RU000688"/>
    </source>
</evidence>
<dbReference type="PANTHER" id="PTHR45695">
    <property type="entry name" value="LEUCOKININ RECEPTOR-RELATED"/>
    <property type="match status" value="1"/>
</dbReference>
<dbReference type="AlphaFoldDB" id="A0A8S2GG65"/>
<dbReference type="PANTHER" id="PTHR45695:SF15">
    <property type="entry name" value="OPSIN RH2"/>
    <property type="match status" value="1"/>
</dbReference>
<protein>
    <recommendedName>
        <fullName evidence="10">G-protein coupled receptors family 1 profile domain-containing protein</fullName>
    </recommendedName>
</protein>
<dbReference type="GO" id="GO:0004930">
    <property type="term" value="F:G protein-coupled receptor activity"/>
    <property type="evidence" value="ECO:0007669"/>
    <property type="project" value="UniProtKB-KW"/>
</dbReference>
<feature type="transmembrane region" description="Helical" evidence="9">
    <location>
        <begin position="45"/>
        <end position="69"/>
    </location>
</feature>
<feature type="transmembrane region" description="Helical" evidence="9">
    <location>
        <begin position="295"/>
        <end position="315"/>
    </location>
</feature>
<keyword evidence="2 8" id="KW-0812">Transmembrane</keyword>
<dbReference type="SUPFAM" id="SSF81321">
    <property type="entry name" value="Family A G protein-coupled receptor-like"/>
    <property type="match status" value="1"/>
</dbReference>
<evidence type="ECO:0000313" key="12">
    <source>
        <dbReference type="EMBL" id="CAF3514266.1"/>
    </source>
</evidence>
<feature type="transmembrane region" description="Helical" evidence="9">
    <location>
        <begin position="156"/>
        <end position="178"/>
    </location>
</feature>
<evidence type="ECO:0000259" key="10">
    <source>
        <dbReference type="PROSITE" id="PS50262"/>
    </source>
</evidence>
<evidence type="ECO:0000256" key="3">
    <source>
        <dbReference type="ARBA" id="ARBA00022989"/>
    </source>
</evidence>
<evidence type="ECO:0000313" key="11">
    <source>
        <dbReference type="EMBL" id="CAF0737415.1"/>
    </source>
</evidence>
<dbReference type="InterPro" id="IPR017452">
    <property type="entry name" value="GPCR_Rhodpsn_7TM"/>
</dbReference>
<keyword evidence="7 8" id="KW-0807">Transducer</keyword>
<dbReference type="Gene3D" id="1.20.1070.10">
    <property type="entry name" value="Rhodopsin 7-helix transmembrane proteins"/>
    <property type="match status" value="1"/>
</dbReference>
<dbReference type="GO" id="GO:0005886">
    <property type="term" value="C:plasma membrane"/>
    <property type="evidence" value="ECO:0007669"/>
    <property type="project" value="TreeGrafter"/>
</dbReference>
<gene>
    <name evidence="11" type="ORF">OVA965_LOCUS1225</name>
    <name evidence="12" type="ORF">TMI583_LOCUS1226</name>
</gene>
<sequence>MNSSENLTCKWNTSCYFIDSNGQCLTNNMVLDLILKYVKPTTYEWMIIILYIIVFIVGTVGNVLICIVIQRNRSMRTVTNMFIMNLAIADVLILVFCLPPTVIQDVTKTWFFGLFFCKFTVSISVSVLTLLAISVERYYAIVYPLKFTGTKQRARIVLFGVWILSILLAMPDVVMMTLSQQFDQSIKTNYLTYCQWHADPLFDLLYQLHITLCLFVIPLCFMIPTYTGIVKVLWGSIPTEKMLSDKQRTISYSQHTLSDVTVLSDDVSVHTPLNGIQKSANLIVQENRQKAAKMLIAVVVIFAICYLPVHLFNLFRHVGVYMEHNNAKKEKVIVDQADICFEPKLVSLNRTGTIKIITISALISHWLPYFNSSINPVIYNIMSDKFRRKFNELSQCCGQYETETTLLKPKMFKVLNTNSPAIKHDIKVTAYGIPHINRLPTNSNNANNSMHDMTATKLLTTRDHKRTGQFRLTNV</sequence>
<dbReference type="EMBL" id="CAJOBA010000215">
    <property type="protein sequence ID" value="CAF3514266.1"/>
    <property type="molecule type" value="Genomic_DNA"/>
</dbReference>
<keyword evidence="6 8" id="KW-0675">Receptor</keyword>
<dbReference type="Proteomes" id="UP000677228">
    <property type="component" value="Unassembled WGS sequence"/>
</dbReference>
<evidence type="ECO:0000313" key="13">
    <source>
        <dbReference type="Proteomes" id="UP000682733"/>
    </source>
</evidence>
<evidence type="ECO:0000256" key="5">
    <source>
        <dbReference type="ARBA" id="ARBA00023136"/>
    </source>
</evidence>
<dbReference type="PROSITE" id="PS00237">
    <property type="entry name" value="G_PROTEIN_RECEP_F1_1"/>
    <property type="match status" value="1"/>
</dbReference>
<evidence type="ECO:0000256" key="4">
    <source>
        <dbReference type="ARBA" id="ARBA00023040"/>
    </source>
</evidence>